<dbReference type="PROSITE" id="PS50011">
    <property type="entry name" value="PROTEIN_KINASE_DOM"/>
    <property type="match status" value="1"/>
</dbReference>
<gene>
    <name evidence="2" type="ORF">AA309_29540</name>
</gene>
<name>A0A0H1R3Y1_9HYPH</name>
<dbReference type="GO" id="GO:0005524">
    <property type="term" value="F:ATP binding"/>
    <property type="evidence" value="ECO:0007669"/>
    <property type="project" value="InterPro"/>
</dbReference>
<dbReference type="SUPFAM" id="SSF56112">
    <property type="entry name" value="Protein kinase-like (PK-like)"/>
    <property type="match status" value="1"/>
</dbReference>
<dbReference type="InterPro" id="IPR000719">
    <property type="entry name" value="Prot_kinase_dom"/>
</dbReference>
<keyword evidence="3" id="KW-1185">Reference proteome</keyword>
<dbReference type="STRING" id="1225564.AA309_29540"/>
<dbReference type="PANTHER" id="PTHR24359">
    <property type="entry name" value="SERINE/THREONINE-PROTEIN KINASE SBK1"/>
    <property type="match status" value="1"/>
</dbReference>
<dbReference type="CDD" id="cd14014">
    <property type="entry name" value="STKc_PknB_like"/>
    <property type="match status" value="1"/>
</dbReference>
<dbReference type="PANTHER" id="PTHR24359:SF1">
    <property type="entry name" value="INHIBITOR OF NUCLEAR FACTOR KAPPA-B KINASE EPSILON SUBUNIT HOMOLOG 1-RELATED"/>
    <property type="match status" value="1"/>
</dbReference>
<dbReference type="PATRIC" id="fig|1225564.3.peg.637"/>
<dbReference type="OrthoDB" id="9801841at2"/>
<dbReference type="EMBL" id="LCYG01000122">
    <property type="protein sequence ID" value="KLK89779.1"/>
    <property type="molecule type" value="Genomic_DNA"/>
</dbReference>
<accession>A0A0H1R3Y1</accession>
<dbReference type="RefSeq" id="WP_047192608.1">
    <property type="nucleotide sequence ID" value="NZ_LCYG01000122.1"/>
</dbReference>
<proteinExistence type="predicted"/>
<dbReference type="Gene3D" id="1.10.510.10">
    <property type="entry name" value="Transferase(Phosphotransferase) domain 1"/>
    <property type="match status" value="1"/>
</dbReference>
<organism evidence="2 3">
    <name type="scientific">Microvirga vignae</name>
    <dbReference type="NCBI Taxonomy" id="1225564"/>
    <lineage>
        <taxon>Bacteria</taxon>
        <taxon>Pseudomonadati</taxon>
        <taxon>Pseudomonadota</taxon>
        <taxon>Alphaproteobacteria</taxon>
        <taxon>Hyphomicrobiales</taxon>
        <taxon>Methylobacteriaceae</taxon>
        <taxon>Microvirga</taxon>
    </lineage>
</organism>
<comment type="caution">
    <text evidence="2">The sequence shown here is derived from an EMBL/GenBank/DDBJ whole genome shotgun (WGS) entry which is preliminary data.</text>
</comment>
<sequence length="439" mass="48846">MTLTSIRRLGSGGFGVVDLVQDDSGAQFARKTFHVLQSLPPEIVQNVRRRFAREARTQMGIRHRNIVPVVGGELGQDPPYYLMPVAVSSLQDDLARDSTLGGKWISAIADIVAALDELHSMEIYHRDLKTQNVLRFGDGQDQHYAVSDFGLIAMNETRISALTMTGMAKGSDYYTAPEITSDLRRASPQSDIYSLGCIIHDIVGRQPRIPCHEIREDGPYGAILRNCTRAEPSRRFKSAKAVLDALVSINEMLPPVSNERTSGFVELLNQHDPLSDAAWRELVELVEDEFGSNDARAILVSIGLDHASDLLSRHLDLGDRLGQIYARWVHGSSFGFERCDALANVLEVFVKGGSFETKVDCLMAMLELGTSHNRWYVERKFFQLCGPSMDESLARRLGVEFRAAGLELCRTIAHAEWSIQVNRAQLHPVLAQILEEVCA</sequence>
<dbReference type="GO" id="GO:0004674">
    <property type="term" value="F:protein serine/threonine kinase activity"/>
    <property type="evidence" value="ECO:0007669"/>
    <property type="project" value="TreeGrafter"/>
</dbReference>
<evidence type="ECO:0000313" key="3">
    <source>
        <dbReference type="Proteomes" id="UP000035489"/>
    </source>
</evidence>
<reference evidence="2 3" key="1">
    <citation type="submission" date="2015-05" db="EMBL/GenBank/DDBJ databases">
        <title>Draft genome sequence of Microvirga vignae strain BR3299, a novel nitrogen fixing bacteria isolated from Brazil semi-aired region.</title>
        <authorList>
            <person name="Zilli J.E."/>
            <person name="Passos S.R."/>
            <person name="Leite J."/>
            <person name="Baldani J.I."/>
            <person name="Xavier G.R."/>
            <person name="Rumjaneck N.G."/>
            <person name="Simoes-Araujo J.L."/>
        </authorList>
    </citation>
    <scope>NUCLEOTIDE SEQUENCE [LARGE SCALE GENOMIC DNA]</scope>
    <source>
        <strain evidence="2 3">BR3299</strain>
    </source>
</reference>
<dbReference type="AlphaFoldDB" id="A0A0H1R3Y1"/>
<dbReference type="Proteomes" id="UP000035489">
    <property type="component" value="Unassembled WGS sequence"/>
</dbReference>
<evidence type="ECO:0000259" key="1">
    <source>
        <dbReference type="PROSITE" id="PS50011"/>
    </source>
</evidence>
<dbReference type="SMART" id="SM00220">
    <property type="entry name" value="S_TKc"/>
    <property type="match status" value="1"/>
</dbReference>
<evidence type="ECO:0000313" key="2">
    <source>
        <dbReference type="EMBL" id="KLK89779.1"/>
    </source>
</evidence>
<feature type="domain" description="Protein kinase" evidence="1">
    <location>
        <begin position="3"/>
        <end position="290"/>
    </location>
</feature>
<protein>
    <recommendedName>
        <fullName evidence="1">Protein kinase domain-containing protein</fullName>
    </recommendedName>
</protein>
<dbReference type="InterPro" id="IPR011009">
    <property type="entry name" value="Kinase-like_dom_sf"/>
</dbReference>
<dbReference type="Pfam" id="PF00069">
    <property type="entry name" value="Pkinase"/>
    <property type="match status" value="1"/>
</dbReference>